<dbReference type="PROSITE" id="PS50011">
    <property type="entry name" value="PROTEIN_KINASE_DOM"/>
    <property type="match status" value="1"/>
</dbReference>
<proteinExistence type="predicted"/>
<dbReference type="GO" id="GO:0005634">
    <property type="term" value="C:nucleus"/>
    <property type="evidence" value="ECO:0007669"/>
    <property type="project" value="TreeGrafter"/>
</dbReference>
<keyword evidence="3" id="KW-1185">Reference proteome</keyword>
<dbReference type="OrthoDB" id="4062651at2759"/>
<reference evidence="2" key="1">
    <citation type="submission" date="2022-11" db="EMBL/GenBank/DDBJ databases">
        <authorList>
            <person name="Petersen C."/>
        </authorList>
    </citation>
    <scope>NUCLEOTIDE SEQUENCE</scope>
    <source>
        <strain evidence="2">IBT 16849</strain>
    </source>
</reference>
<sequence>MEVIQKNEAFKRTDGKMQFSYVQVFVRQDDILYSGKWMNRFDSPKTLENLKDLKKIPTEDRGPEVKTAWSAIYIKTPSLLAYVDGNLEKRITREIETCEILRKNPHPNIATYYGYHDTHGRVSGLCFKRYISTLLEVVNPQRLGKIAFLSSARELVKVKADMKSGLEGMLAAIKHLHSLGLVHNDINPANIMLDDDGTFILVDFDSCRYIGESLRNTETKRTHHWHDPTIDISLEKNDLDAFRDLKIWLTGSTEEKFVFE</sequence>
<reference evidence="2" key="2">
    <citation type="journal article" date="2023" name="IMA Fungus">
        <title>Comparative genomic study of the Penicillium genus elucidates a diverse pangenome and 15 lateral gene transfer events.</title>
        <authorList>
            <person name="Petersen C."/>
            <person name="Sorensen T."/>
            <person name="Nielsen M.R."/>
            <person name="Sondergaard T.E."/>
            <person name="Sorensen J.L."/>
            <person name="Fitzpatrick D.A."/>
            <person name="Frisvad J.C."/>
            <person name="Nielsen K.L."/>
        </authorList>
    </citation>
    <scope>NUCLEOTIDE SEQUENCE</scope>
    <source>
        <strain evidence="2">IBT 16849</strain>
    </source>
</reference>
<accession>A0A9W9T304</accession>
<dbReference type="EMBL" id="JAPQKP010000002">
    <property type="protein sequence ID" value="KAJ5206795.1"/>
    <property type="molecule type" value="Genomic_DNA"/>
</dbReference>
<dbReference type="Proteomes" id="UP001150879">
    <property type="component" value="Unassembled WGS sequence"/>
</dbReference>
<dbReference type="InterPro" id="IPR000719">
    <property type="entry name" value="Prot_kinase_dom"/>
</dbReference>
<dbReference type="AlphaFoldDB" id="A0A9W9T304"/>
<dbReference type="InterPro" id="IPR011009">
    <property type="entry name" value="Kinase-like_dom_sf"/>
</dbReference>
<protein>
    <recommendedName>
        <fullName evidence="1">Protein kinase domain-containing protein</fullName>
    </recommendedName>
</protein>
<dbReference type="GO" id="GO:0005524">
    <property type="term" value="F:ATP binding"/>
    <property type="evidence" value="ECO:0007669"/>
    <property type="project" value="InterPro"/>
</dbReference>
<dbReference type="GO" id="GO:0004674">
    <property type="term" value="F:protein serine/threonine kinase activity"/>
    <property type="evidence" value="ECO:0007669"/>
    <property type="project" value="TreeGrafter"/>
</dbReference>
<evidence type="ECO:0000313" key="2">
    <source>
        <dbReference type="EMBL" id="KAJ5206795.1"/>
    </source>
</evidence>
<dbReference type="PANTHER" id="PTHR44167">
    <property type="entry name" value="OVARIAN-SPECIFIC SERINE/THREONINE-PROTEIN KINASE LOK-RELATED"/>
    <property type="match status" value="1"/>
</dbReference>
<dbReference type="Pfam" id="PF00069">
    <property type="entry name" value="Pkinase"/>
    <property type="match status" value="1"/>
</dbReference>
<evidence type="ECO:0000313" key="3">
    <source>
        <dbReference type="Proteomes" id="UP001150879"/>
    </source>
</evidence>
<comment type="caution">
    <text evidence="2">The sequence shown here is derived from an EMBL/GenBank/DDBJ whole genome shotgun (WGS) entry which is preliminary data.</text>
</comment>
<name>A0A9W9T304_9EURO</name>
<organism evidence="2 3">
    <name type="scientific">Penicillium cf. griseofulvum</name>
    <dbReference type="NCBI Taxonomy" id="2972120"/>
    <lineage>
        <taxon>Eukaryota</taxon>
        <taxon>Fungi</taxon>
        <taxon>Dikarya</taxon>
        <taxon>Ascomycota</taxon>
        <taxon>Pezizomycotina</taxon>
        <taxon>Eurotiomycetes</taxon>
        <taxon>Eurotiomycetidae</taxon>
        <taxon>Eurotiales</taxon>
        <taxon>Aspergillaceae</taxon>
        <taxon>Penicillium</taxon>
    </lineage>
</organism>
<dbReference type="Gene3D" id="1.10.510.10">
    <property type="entry name" value="Transferase(Phosphotransferase) domain 1"/>
    <property type="match status" value="1"/>
</dbReference>
<feature type="domain" description="Protein kinase" evidence="1">
    <location>
        <begin position="8"/>
        <end position="260"/>
    </location>
</feature>
<dbReference type="GO" id="GO:0044773">
    <property type="term" value="P:mitotic DNA damage checkpoint signaling"/>
    <property type="evidence" value="ECO:0007669"/>
    <property type="project" value="TreeGrafter"/>
</dbReference>
<gene>
    <name evidence="2" type="ORF">N7472_003243</name>
</gene>
<evidence type="ECO:0000259" key="1">
    <source>
        <dbReference type="PROSITE" id="PS50011"/>
    </source>
</evidence>
<dbReference type="PANTHER" id="PTHR44167:SF24">
    <property type="entry name" value="SERINE_THREONINE-PROTEIN KINASE CHK2"/>
    <property type="match status" value="1"/>
</dbReference>
<dbReference type="SUPFAM" id="SSF56112">
    <property type="entry name" value="Protein kinase-like (PK-like)"/>
    <property type="match status" value="1"/>
</dbReference>